<evidence type="ECO:0000256" key="2">
    <source>
        <dbReference type="ARBA" id="ARBA00004371"/>
    </source>
</evidence>
<name>A0A521C5Q0_9SPHI</name>
<evidence type="ECO:0000259" key="22">
    <source>
        <dbReference type="Pfam" id="PF04389"/>
    </source>
</evidence>
<organism evidence="23 24">
    <name type="scientific">Solitalea koreensis</name>
    <dbReference type="NCBI Taxonomy" id="543615"/>
    <lineage>
        <taxon>Bacteria</taxon>
        <taxon>Pseudomonadati</taxon>
        <taxon>Bacteroidota</taxon>
        <taxon>Sphingobacteriia</taxon>
        <taxon>Sphingobacteriales</taxon>
        <taxon>Sphingobacteriaceae</taxon>
        <taxon>Solitalea</taxon>
    </lineage>
</organism>
<evidence type="ECO:0000256" key="12">
    <source>
        <dbReference type="ARBA" id="ARBA00022824"/>
    </source>
</evidence>
<evidence type="ECO:0000256" key="17">
    <source>
        <dbReference type="ARBA" id="ARBA00023180"/>
    </source>
</evidence>
<evidence type="ECO:0000256" key="18">
    <source>
        <dbReference type="ARBA" id="ARBA00023228"/>
    </source>
</evidence>
<evidence type="ECO:0000256" key="8">
    <source>
        <dbReference type="ARBA" id="ARBA00022670"/>
    </source>
</evidence>
<feature type="chain" id="PRO_5022166901" description="Carboxypeptidase Q" evidence="21">
    <location>
        <begin position="22"/>
        <end position="519"/>
    </location>
</feature>
<keyword evidence="16" id="KW-0865">Zymogen</keyword>
<evidence type="ECO:0000256" key="20">
    <source>
        <dbReference type="ARBA" id="ARBA00033328"/>
    </source>
</evidence>
<dbReference type="GO" id="GO:0004180">
    <property type="term" value="F:carboxypeptidase activity"/>
    <property type="evidence" value="ECO:0007669"/>
    <property type="project" value="UniProtKB-KW"/>
</dbReference>
<keyword evidence="9" id="KW-0479">Metal-binding</keyword>
<dbReference type="OrthoDB" id="9769665at2"/>
<keyword evidence="8" id="KW-0645">Protease</keyword>
<feature type="domain" description="Peptidase M28" evidence="22">
    <location>
        <begin position="295"/>
        <end position="497"/>
    </location>
</feature>
<dbReference type="PANTHER" id="PTHR12053:SF3">
    <property type="entry name" value="CARBOXYPEPTIDASE Q"/>
    <property type="match status" value="1"/>
</dbReference>
<dbReference type="GO" id="GO:0005576">
    <property type="term" value="C:extracellular region"/>
    <property type="evidence" value="ECO:0007669"/>
    <property type="project" value="UniProtKB-SubCell"/>
</dbReference>
<comment type="subcellular location">
    <subcellularLocation>
        <location evidence="1">Endoplasmic reticulum</location>
    </subcellularLocation>
    <subcellularLocation>
        <location evidence="3">Golgi apparatus</location>
    </subcellularLocation>
    <subcellularLocation>
        <location evidence="2">Lysosome</location>
    </subcellularLocation>
    <subcellularLocation>
        <location evidence="4">Secreted</location>
    </subcellularLocation>
</comment>
<dbReference type="InterPro" id="IPR007484">
    <property type="entry name" value="Peptidase_M28"/>
</dbReference>
<dbReference type="GO" id="GO:0005764">
    <property type="term" value="C:lysosome"/>
    <property type="evidence" value="ECO:0007669"/>
    <property type="project" value="UniProtKB-SubCell"/>
</dbReference>
<evidence type="ECO:0000256" key="21">
    <source>
        <dbReference type="SAM" id="SignalP"/>
    </source>
</evidence>
<dbReference type="CDD" id="cd08015">
    <property type="entry name" value="M28_like"/>
    <property type="match status" value="1"/>
</dbReference>
<keyword evidence="6" id="KW-0964">Secreted</keyword>
<evidence type="ECO:0000256" key="11">
    <source>
        <dbReference type="ARBA" id="ARBA00022801"/>
    </source>
</evidence>
<dbReference type="GO" id="GO:0006508">
    <property type="term" value="P:proteolysis"/>
    <property type="evidence" value="ECO:0007669"/>
    <property type="project" value="UniProtKB-KW"/>
</dbReference>
<evidence type="ECO:0000256" key="10">
    <source>
        <dbReference type="ARBA" id="ARBA00022729"/>
    </source>
</evidence>
<evidence type="ECO:0000313" key="24">
    <source>
        <dbReference type="Proteomes" id="UP000315971"/>
    </source>
</evidence>
<evidence type="ECO:0000256" key="14">
    <source>
        <dbReference type="ARBA" id="ARBA00023034"/>
    </source>
</evidence>
<accession>A0A521C5Q0</accession>
<keyword evidence="11" id="KW-0378">Hydrolase</keyword>
<keyword evidence="10 21" id="KW-0732">Signal</keyword>
<evidence type="ECO:0000256" key="5">
    <source>
        <dbReference type="ARBA" id="ARBA00014116"/>
    </source>
</evidence>
<dbReference type="RefSeq" id="WP_142602595.1">
    <property type="nucleotide sequence ID" value="NZ_FXSZ01000003.1"/>
</dbReference>
<reference evidence="23 24" key="1">
    <citation type="submission" date="2017-05" db="EMBL/GenBank/DDBJ databases">
        <authorList>
            <person name="Varghese N."/>
            <person name="Submissions S."/>
        </authorList>
    </citation>
    <scope>NUCLEOTIDE SEQUENCE [LARGE SCALE GENOMIC DNA]</scope>
    <source>
        <strain evidence="23 24">DSM 21342</strain>
    </source>
</reference>
<evidence type="ECO:0000256" key="7">
    <source>
        <dbReference type="ARBA" id="ARBA00022645"/>
    </source>
</evidence>
<dbReference type="Proteomes" id="UP000315971">
    <property type="component" value="Unassembled WGS sequence"/>
</dbReference>
<evidence type="ECO:0000256" key="1">
    <source>
        <dbReference type="ARBA" id="ARBA00004240"/>
    </source>
</evidence>
<keyword evidence="14" id="KW-0333">Golgi apparatus</keyword>
<proteinExistence type="predicted"/>
<gene>
    <name evidence="23" type="ORF">SAMN06265350_103233</name>
</gene>
<evidence type="ECO:0000256" key="15">
    <source>
        <dbReference type="ARBA" id="ARBA00023049"/>
    </source>
</evidence>
<keyword evidence="15" id="KW-0482">Metalloprotease</keyword>
<evidence type="ECO:0000256" key="3">
    <source>
        <dbReference type="ARBA" id="ARBA00004555"/>
    </source>
</evidence>
<dbReference type="Gene3D" id="3.40.630.10">
    <property type="entry name" value="Zn peptidases"/>
    <property type="match status" value="1"/>
</dbReference>
<dbReference type="GO" id="GO:0046872">
    <property type="term" value="F:metal ion binding"/>
    <property type="evidence" value="ECO:0007669"/>
    <property type="project" value="UniProtKB-KW"/>
</dbReference>
<dbReference type="PANTHER" id="PTHR12053">
    <property type="entry name" value="PROTEASE FAMILY M28 PLASMA GLUTAMATE CARBOXYPEPTIDASE-RELATED"/>
    <property type="match status" value="1"/>
</dbReference>
<dbReference type="EMBL" id="FXSZ01000003">
    <property type="protein sequence ID" value="SMO54723.1"/>
    <property type="molecule type" value="Genomic_DNA"/>
</dbReference>
<dbReference type="SUPFAM" id="SSF53187">
    <property type="entry name" value="Zn-dependent exopeptidases"/>
    <property type="match status" value="1"/>
</dbReference>
<keyword evidence="17" id="KW-0325">Glycoprotein</keyword>
<keyword evidence="12" id="KW-0256">Endoplasmic reticulum</keyword>
<dbReference type="AlphaFoldDB" id="A0A521C5Q0"/>
<feature type="signal peptide" evidence="21">
    <location>
        <begin position="1"/>
        <end position="21"/>
    </location>
</feature>
<dbReference type="GO" id="GO:0070573">
    <property type="term" value="F:metallodipeptidase activity"/>
    <property type="evidence" value="ECO:0007669"/>
    <property type="project" value="InterPro"/>
</dbReference>
<dbReference type="Gene3D" id="3.50.30.30">
    <property type="match status" value="1"/>
</dbReference>
<evidence type="ECO:0000256" key="9">
    <source>
        <dbReference type="ARBA" id="ARBA00022723"/>
    </source>
</evidence>
<evidence type="ECO:0000256" key="6">
    <source>
        <dbReference type="ARBA" id="ARBA00022525"/>
    </source>
</evidence>
<evidence type="ECO:0000256" key="4">
    <source>
        <dbReference type="ARBA" id="ARBA00004613"/>
    </source>
</evidence>
<keyword evidence="7" id="KW-0121">Carboxypeptidase</keyword>
<sequence length="519" mass="57923">MKKIQQLLILLLFSCAYTVHAQEEKVDLEMVSKIRNEGLNNSKVMDIAFNLTDVSGPRLSGSSGLKNAQNWAQEEFAKWGLHNVQLEPWGDFGRGWEIEKSYAAMTLPYYQPLIGTPKAWTQGTNGLLKGKVVLVTIKMDSDFADYKGKLHDKIVILDNEIEIKPHFTADTKRYEDKDLEEMAAFKMPAQSNQAAPKPRVTQDFRTRVALGKLRDFCKEEGAVLIISGGTRGSDGTYFTSNGASYALDAKAVLPEFEMAAEHYQRILRLLNAGKTVELEFDTKTRFLQDDVKGYNVIAEIPGTDKKLKSELVMLGAHLDSWHAATGATDNGAGSAVVMEAMRILKALNIKPRRTIRVALWSSEEQGLLGSKGYVKAHLANKETLALLPEHEKLSAYYNLDNGTGKIRGIYTQGNTEAVPIFAKWLESFKDLDASTVTLKNTGGTDHLSFDAVGIPGFQFIQDEMDYGTRTHHTNMDTYDRLQADDLKQAATIMATFVYNTAMRNEKMPRKKTKLTTTIK</sequence>
<evidence type="ECO:0000313" key="23">
    <source>
        <dbReference type="EMBL" id="SMO54723.1"/>
    </source>
</evidence>
<dbReference type="InterPro" id="IPR039866">
    <property type="entry name" value="CPQ"/>
</dbReference>
<evidence type="ECO:0000256" key="16">
    <source>
        <dbReference type="ARBA" id="ARBA00023145"/>
    </source>
</evidence>
<comment type="subunit">
    <text evidence="19">Homodimer. The monomeric form is inactive while the homodimer is active.</text>
</comment>
<keyword evidence="13" id="KW-0862">Zinc</keyword>
<evidence type="ECO:0000256" key="13">
    <source>
        <dbReference type="ARBA" id="ARBA00022833"/>
    </source>
</evidence>
<dbReference type="PROSITE" id="PS51257">
    <property type="entry name" value="PROKAR_LIPOPROTEIN"/>
    <property type="match status" value="1"/>
</dbReference>
<keyword evidence="18" id="KW-0458">Lysosome</keyword>
<dbReference type="Pfam" id="PF04389">
    <property type="entry name" value="Peptidase_M28"/>
    <property type="match status" value="1"/>
</dbReference>
<keyword evidence="24" id="KW-1185">Reference proteome</keyword>
<evidence type="ECO:0000256" key="19">
    <source>
        <dbReference type="ARBA" id="ARBA00025833"/>
    </source>
</evidence>
<protein>
    <recommendedName>
        <fullName evidence="5">Carboxypeptidase Q</fullName>
    </recommendedName>
    <alternativeName>
        <fullName evidence="20">Plasma glutamate carboxypeptidase</fullName>
    </alternativeName>
</protein>